<sequence>MSIISKRSILLGLSALSAGVGAVPCKRTNKLQWGPCNIETGGLPVECAKLTVPLDYADQSSNKTLDLDLIKYPAQNGPSKGSILLNFGGPGQDGLNNMIAYAPIQGPITGGQHDLISWDPRGTGNTIRFACFEPEELGATYAQGLPDASDTGPGQVWAESTILAKSCGATQQANGGLVGMAYTARDMIQIVDALDEDGMLRYWGISGGTTLGSTVAAMFPDRVDKIILDGVMNAHEYYHASGEVEMLSSSDETFEGFLDACFENQEKCPLARKFDSADALKEGMAKFFEDLKYNPIPMFTNVTVPFALDYSTVNTLTLSTLYRPPQYQNLSRILDGLLQADTKPAEEILLGGGSSIPQEAEAILGIRCGDKIPRASSWQELASTEEKFRETSKYFPGFGRGYYVYTCAQWLFEANERYEGDFQVKTRNPLLFIGNTYDPVTPLVSAKNMSSGFEGSALLQHNGFGHLSITQPSNCTVAAIQNYFINGELPEPGTVCEPNAPLFANDPEI</sequence>
<dbReference type="Pfam" id="PF08386">
    <property type="entry name" value="Abhydrolase_4"/>
    <property type="match status" value="1"/>
</dbReference>
<dbReference type="Gene3D" id="3.40.50.1820">
    <property type="entry name" value="alpha/beta hydrolase"/>
    <property type="match status" value="1"/>
</dbReference>
<dbReference type="STRING" id="41688.A0A2N3N804"/>
<evidence type="ECO:0000259" key="5">
    <source>
        <dbReference type="Pfam" id="PF08386"/>
    </source>
</evidence>
<evidence type="ECO:0000259" key="4">
    <source>
        <dbReference type="Pfam" id="PF00561"/>
    </source>
</evidence>
<dbReference type="SUPFAM" id="SSF53474">
    <property type="entry name" value="alpha/beta-Hydrolases"/>
    <property type="match status" value="1"/>
</dbReference>
<feature type="signal peptide" evidence="3">
    <location>
        <begin position="1"/>
        <end position="22"/>
    </location>
</feature>
<dbReference type="InterPro" id="IPR029058">
    <property type="entry name" value="AB_hydrolase_fold"/>
</dbReference>
<evidence type="ECO:0000256" key="2">
    <source>
        <dbReference type="ARBA" id="ARBA00022801"/>
    </source>
</evidence>
<evidence type="ECO:0008006" key="8">
    <source>
        <dbReference type="Google" id="ProtNLM"/>
    </source>
</evidence>
<dbReference type="InterPro" id="IPR051601">
    <property type="entry name" value="Serine_prot/Carboxylest_S33"/>
</dbReference>
<dbReference type="OrthoDB" id="425534at2759"/>
<dbReference type="GO" id="GO:0016787">
    <property type="term" value="F:hydrolase activity"/>
    <property type="evidence" value="ECO:0007669"/>
    <property type="project" value="UniProtKB-KW"/>
</dbReference>
<organism evidence="6 7">
    <name type="scientific">Lomentospora prolificans</name>
    <dbReference type="NCBI Taxonomy" id="41688"/>
    <lineage>
        <taxon>Eukaryota</taxon>
        <taxon>Fungi</taxon>
        <taxon>Dikarya</taxon>
        <taxon>Ascomycota</taxon>
        <taxon>Pezizomycotina</taxon>
        <taxon>Sordariomycetes</taxon>
        <taxon>Hypocreomycetidae</taxon>
        <taxon>Microascales</taxon>
        <taxon>Microascaceae</taxon>
        <taxon>Lomentospora</taxon>
    </lineage>
</organism>
<gene>
    <name evidence="6" type="ORF">jhhlp_004959</name>
</gene>
<dbReference type="InParanoid" id="A0A2N3N804"/>
<dbReference type="InterPro" id="IPR000073">
    <property type="entry name" value="AB_hydrolase_1"/>
</dbReference>
<reference evidence="6 7" key="1">
    <citation type="journal article" date="2017" name="G3 (Bethesda)">
        <title>First Draft Genome Sequence of the Pathogenic Fungus Lomentospora prolificans (Formerly Scedosporium prolificans).</title>
        <authorList>
            <person name="Luo R."/>
            <person name="Zimin A."/>
            <person name="Workman R."/>
            <person name="Fan Y."/>
            <person name="Pertea G."/>
            <person name="Grossman N."/>
            <person name="Wear M.P."/>
            <person name="Jia B."/>
            <person name="Miller H."/>
            <person name="Casadevall A."/>
            <person name="Timp W."/>
            <person name="Zhang S.X."/>
            <person name="Salzberg S.L."/>
        </authorList>
    </citation>
    <scope>NUCLEOTIDE SEQUENCE [LARGE SCALE GENOMIC DNA]</scope>
    <source>
        <strain evidence="6 7">JHH-5317</strain>
    </source>
</reference>
<keyword evidence="3" id="KW-0732">Signal</keyword>
<comment type="caution">
    <text evidence="6">The sequence shown here is derived from an EMBL/GenBank/DDBJ whole genome shotgun (WGS) entry which is preliminary data.</text>
</comment>
<dbReference type="InterPro" id="IPR013595">
    <property type="entry name" value="Pept_S33_TAP-like_C"/>
</dbReference>
<accession>A0A2N3N804</accession>
<evidence type="ECO:0000313" key="7">
    <source>
        <dbReference type="Proteomes" id="UP000233524"/>
    </source>
</evidence>
<dbReference type="VEuPathDB" id="FungiDB:jhhlp_004959"/>
<dbReference type="EMBL" id="NLAX01000095">
    <property type="protein sequence ID" value="PKS08573.1"/>
    <property type="molecule type" value="Genomic_DNA"/>
</dbReference>
<dbReference type="Proteomes" id="UP000233524">
    <property type="component" value="Unassembled WGS sequence"/>
</dbReference>
<protein>
    <recommendedName>
        <fullName evidence="8">Peptidase S33 tripeptidyl aminopeptidase-like C-terminal domain-containing protein</fullName>
    </recommendedName>
</protein>
<dbReference type="PANTHER" id="PTHR43248:SF25">
    <property type="entry name" value="AB HYDROLASE-1 DOMAIN-CONTAINING PROTEIN-RELATED"/>
    <property type="match status" value="1"/>
</dbReference>
<dbReference type="Pfam" id="PF00561">
    <property type="entry name" value="Abhydrolase_1"/>
    <property type="match status" value="1"/>
</dbReference>
<evidence type="ECO:0000256" key="1">
    <source>
        <dbReference type="ARBA" id="ARBA00010088"/>
    </source>
</evidence>
<feature type="domain" description="Peptidase S33 tripeptidyl aminopeptidase-like C-terminal" evidence="5">
    <location>
        <begin position="404"/>
        <end position="496"/>
    </location>
</feature>
<proteinExistence type="inferred from homology"/>
<comment type="similarity">
    <text evidence="1">Belongs to the peptidase S33 family.</text>
</comment>
<keyword evidence="2" id="KW-0378">Hydrolase</keyword>
<feature type="chain" id="PRO_5014988570" description="Peptidase S33 tripeptidyl aminopeptidase-like C-terminal domain-containing protein" evidence="3">
    <location>
        <begin position="23"/>
        <end position="509"/>
    </location>
</feature>
<keyword evidence="7" id="KW-1185">Reference proteome</keyword>
<evidence type="ECO:0000256" key="3">
    <source>
        <dbReference type="SAM" id="SignalP"/>
    </source>
</evidence>
<feature type="domain" description="AB hydrolase-1" evidence="4">
    <location>
        <begin position="167"/>
        <end position="265"/>
    </location>
</feature>
<dbReference type="AlphaFoldDB" id="A0A2N3N804"/>
<name>A0A2N3N804_9PEZI</name>
<evidence type="ECO:0000313" key="6">
    <source>
        <dbReference type="EMBL" id="PKS08573.1"/>
    </source>
</evidence>
<dbReference type="PANTHER" id="PTHR43248">
    <property type="entry name" value="2-SUCCINYL-6-HYDROXY-2,4-CYCLOHEXADIENE-1-CARBOXYLATE SYNTHASE"/>
    <property type="match status" value="1"/>
</dbReference>